<dbReference type="EMBL" id="CP003811">
    <property type="protein sequence ID" value="AIQ90560.1"/>
    <property type="molecule type" value="Genomic_DNA"/>
</dbReference>
<dbReference type="KEGG" id="mor:MOC_2805"/>
<name>A0A089NVH4_9HYPH</name>
<dbReference type="RefSeq" id="WP_052083618.1">
    <property type="nucleotide sequence ID" value="NZ_CP003811.1"/>
</dbReference>
<reference evidence="3 4" key="1">
    <citation type="journal article" date="2014" name="PLoS ONE">
        <title>Genome Information of Methylobacterium oryzae, a Plant-Probiotic Methylotroph in the Phyllosphere.</title>
        <authorList>
            <person name="Kwak M.J."/>
            <person name="Jeong H."/>
            <person name="Madhaiyan M."/>
            <person name="Lee Y."/>
            <person name="Sa T.M."/>
            <person name="Oh T.K."/>
            <person name="Kim J.F."/>
        </authorList>
    </citation>
    <scope>NUCLEOTIDE SEQUENCE [LARGE SCALE GENOMIC DNA]</scope>
    <source>
        <strain evidence="3 4">CBMB20</strain>
    </source>
</reference>
<feature type="chain" id="PRO_5001848102" evidence="2">
    <location>
        <begin position="27"/>
        <end position="88"/>
    </location>
</feature>
<dbReference type="AlphaFoldDB" id="A0A089NVH4"/>
<evidence type="ECO:0000256" key="2">
    <source>
        <dbReference type="SAM" id="SignalP"/>
    </source>
</evidence>
<proteinExistence type="predicted"/>
<dbReference type="Proteomes" id="UP000029492">
    <property type="component" value="Chromosome"/>
</dbReference>
<dbReference type="HOGENOM" id="CLU_188363_0_0_5"/>
<sequence length="88" mass="8760">MTRPLTTLGLAIFLPVLAASAAAAQAQTGTGGGPASTATAPNTSSLGRVMPPSRGAGAATPDDRRTLTPNEAQNDRIMRGICIGCAPK</sequence>
<evidence type="ECO:0000256" key="1">
    <source>
        <dbReference type="SAM" id="MobiDB-lite"/>
    </source>
</evidence>
<keyword evidence="2" id="KW-0732">Signal</keyword>
<feature type="region of interest" description="Disordered" evidence="1">
    <location>
        <begin position="23"/>
        <end position="73"/>
    </location>
</feature>
<feature type="signal peptide" evidence="2">
    <location>
        <begin position="1"/>
        <end position="26"/>
    </location>
</feature>
<accession>A0A089NVH4</accession>
<evidence type="ECO:0000313" key="4">
    <source>
        <dbReference type="Proteomes" id="UP000029492"/>
    </source>
</evidence>
<keyword evidence="4" id="KW-1185">Reference proteome</keyword>
<protein>
    <submittedName>
        <fullName evidence="3">Protein of unassigned function</fullName>
    </submittedName>
</protein>
<evidence type="ECO:0000313" key="3">
    <source>
        <dbReference type="EMBL" id="AIQ90560.1"/>
    </source>
</evidence>
<organism evidence="3 4">
    <name type="scientific">Methylobacterium oryzae CBMB20</name>
    <dbReference type="NCBI Taxonomy" id="693986"/>
    <lineage>
        <taxon>Bacteria</taxon>
        <taxon>Pseudomonadati</taxon>
        <taxon>Pseudomonadota</taxon>
        <taxon>Alphaproteobacteria</taxon>
        <taxon>Hyphomicrobiales</taxon>
        <taxon>Methylobacteriaceae</taxon>
        <taxon>Methylobacterium</taxon>
    </lineage>
</organism>
<gene>
    <name evidence="3" type="ORF">MOC_2805</name>
</gene>